<sequence length="528" mass="57511">ISQETKMTGLLVKVAFVIVGSAINNDGARAQQWAPPPWGLPAFGSQQGGFQQLRPGKLFPTTTTAIPSLPQPQPPPPPPPPPPPSPPSIPSSDGQCQCVAYYQCTASGYMNIEGDGVIDIRSGLVPEPNSEKRKPCAHYLEVCCRDNERNNVTTKQPGINTFPVDPSKIIPGGGSEIVPWNPTQANSEYPSQVTPGYQQQGQTDQGNNNAKDPNVNYNAPTHTSRGCGYRNPNGISFRITGNKDNEANFAEFPWMVAVFRSQSLSGKLEMVYQCGGSLIHRRVVLTAAHCVADKVASDIYIRAGEWDTKTQNEPLPHQDRRVAAIETHPSYKPRSLLNDFALLILDTPVDLADNIEIACLPKSNEGIESNNCFATGWGRDKFGDRGSYQVILKAVELPTVAHQTCQTQLRETRLGKRFELHNSFMCAGGKAGKDTCTGDGGSPLVCPLPSDQNRYVQVGIVAWGIGCAQENVPGVYADVSKARDWIDARMDSHSIDKSSYTPSSADYDDPSNADFALFDQRKFYQNQG</sequence>
<keyword evidence="2" id="KW-1185">Reference proteome</keyword>
<name>A0ACC2PLC6_9HYME</name>
<evidence type="ECO:0000313" key="1">
    <source>
        <dbReference type="EMBL" id="KAJ8684384.1"/>
    </source>
</evidence>
<accession>A0ACC2PLC6</accession>
<proteinExistence type="predicted"/>
<dbReference type="EMBL" id="CM056741">
    <property type="protein sequence ID" value="KAJ8684384.1"/>
    <property type="molecule type" value="Genomic_DNA"/>
</dbReference>
<reference evidence="1" key="1">
    <citation type="submission" date="2023-04" db="EMBL/GenBank/DDBJ databases">
        <title>A chromosome-level genome assembly of the parasitoid wasp Eretmocerus hayati.</title>
        <authorList>
            <person name="Zhong Y."/>
            <person name="Liu S."/>
            <person name="Liu Y."/>
        </authorList>
    </citation>
    <scope>NUCLEOTIDE SEQUENCE</scope>
    <source>
        <strain evidence="1">ZJU_SS_LIU_2023</strain>
    </source>
</reference>
<protein>
    <submittedName>
        <fullName evidence="1">Uncharacterized protein</fullName>
    </submittedName>
</protein>
<gene>
    <name evidence="1" type="ORF">QAD02_020176</name>
</gene>
<dbReference type="Proteomes" id="UP001239111">
    <property type="component" value="Chromosome 1"/>
</dbReference>
<comment type="caution">
    <text evidence="1">The sequence shown here is derived from an EMBL/GenBank/DDBJ whole genome shotgun (WGS) entry which is preliminary data.</text>
</comment>
<evidence type="ECO:0000313" key="2">
    <source>
        <dbReference type="Proteomes" id="UP001239111"/>
    </source>
</evidence>
<feature type="non-terminal residue" evidence="1">
    <location>
        <position position="1"/>
    </location>
</feature>
<organism evidence="1 2">
    <name type="scientific">Eretmocerus hayati</name>
    <dbReference type="NCBI Taxonomy" id="131215"/>
    <lineage>
        <taxon>Eukaryota</taxon>
        <taxon>Metazoa</taxon>
        <taxon>Ecdysozoa</taxon>
        <taxon>Arthropoda</taxon>
        <taxon>Hexapoda</taxon>
        <taxon>Insecta</taxon>
        <taxon>Pterygota</taxon>
        <taxon>Neoptera</taxon>
        <taxon>Endopterygota</taxon>
        <taxon>Hymenoptera</taxon>
        <taxon>Apocrita</taxon>
        <taxon>Proctotrupomorpha</taxon>
        <taxon>Chalcidoidea</taxon>
        <taxon>Aphelinidae</taxon>
        <taxon>Aphelininae</taxon>
        <taxon>Eretmocerus</taxon>
    </lineage>
</organism>